<keyword evidence="4" id="KW-1185">Reference proteome</keyword>
<evidence type="ECO:0000313" key="4">
    <source>
        <dbReference type="Proteomes" id="UP001285441"/>
    </source>
</evidence>
<comment type="caution">
    <text evidence="3">The sequence shown here is derived from an EMBL/GenBank/DDBJ whole genome shotgun (WGS) entry which is preliminary data.</text>
</comment>
<protein>
    <submittedName>
        <fullName evidence="3">Uncharacterized protein</fullName>
    </submittedName>
</protein>
<feature type="transmembrane region" description="Helical" evidence="2">
    <location>
        <begin position="236"/>
        <end position="256"/>
    </location>
</feature>
<sequence>MFHVKSIHESPPCDLDLEIAKDEVFTANKFRAHIERFYMTVAVGLFSVWKHIARLRSWREWQRTSVFLGVYAIAWFFDCLLSAFLTILLVLAVYPPSRALLFPHAPAAMIDGETGGVKKPMAGVLASDSMTGAPETYPGEAIEMEAHSFVNSIIEIAIAMSSGQNPEDIANAKDKTGGSLQAVEHDKTKKPVSDAVWEEALPVLHTMAGISDTYERFGNALSPTYPFSTEKPRRRIVSILVPLILGSYFLTAHMIFKGTGLIVGLLVFGDPIIKWAMDFAGRAYPQWQNYTELRNTVLKGIPTNAQLALTLLRIGERNQSPLPPPPHSTDPLPMETHSTAGEGLGELLRVDPLEINDAMQPDAETKEEADGDLREQQTKGNKTASRAIAFVKHVARGGVHAIRGADRVSAHVGGPGSKSARYRAGVVKTGGPPPASGPTRFLARFDGKKGYASIVVGSLEFGAAESSFLGWTAGRMGDESEEEEEGVAGGTKWAIEIADIHEIQKTGGLGWKSKILVGWATDEADIMDGVIIRDKAGHEYHLTAIPLRDALFNRLISVGGQMWESW</sequence>
<dbReference type="AlphaFoldDB" id="A0AAE0NQ74"/>
<dbReference type="EMBL" id="JAULSW010000004">
    <property type="protein sequence ID" value="KAK3385500.1"/>
    <property type="molecule type" value="Genomic_DNA"/>
</dbReference>
<feature type="transmembrane region" description="Helical" evidence="2">
    <location>
        <begin position="73"/>
        <end position="94"/>
    </location>
</feature>
<name>A0AAE0NQ74_9PEZI</name>
<dbReference type="Proteomes" id="UP001285441">
    <property type="component" value="Unassembled WGS sequence"/>
</dbReference>
<keyword evidence="2" id="KW-0472">Membrane</keyword>
<reference evidence="3" key="2">
    <citation type="submission" date="2023-06" db="EMBL/GenBank/DDBJ databases">
        <authorList>
            <consortium name="Lawrence Berkeley National Laboratory"/>
            <person name="Haridas S."/>
            <person name="Hensen N."/>
            <person name="Bonometti L."/>
            <person name="Westerberg I."/>
            <person name="Brannstrom I.O."/>
            <person name="Guillou S."/>
            <person name="Cros-Aarteil S."/>
            <person name="Calhoun S."/>
            <person name="Kuo A."/>
            <person name="Mondo S."/>
            <person name="Pangilinan J."/>
            <person name="Riley R."/>
            <person name="LaButti K."/>
            <person name="Andreopoulos B."/>
            <person name="Lipzen A."/>
            <person name="Chen C."/>
            <person name="Yanf M."/>
            <person name="Daum C."/>
            <person name="Ng V."/>
            <person name="Clum A."/>
            <person name="Steindorff A."/>
            <person name="Ohm R."/>
            <person name="Martin F."/>
            <person name="Silar P."/>
            <person name="Natvig D."/>
            <person name="Lalanne C."/>
            <person name="Gautier V."/>
            <person name="Ament-velasquez S.L."/>
            <person name="Kruys A."/>
            <person name="Hutchinson M.I."/>
            <person name="Powell A.J."/>
            <person name="Barry K."/>
            <person name="Miller A.N."/>
            <person name="Grigoriev I.V."/>
            <person name="Debuchy R."/>
            <person name="Gladieux P."/>
            <person name="Thoren M.H."/>
            <person name="Johannesson H."/>
        </authorList>
    </citation>
    <scope>NUCLEOTIDE SEQUENCE</scope>
    <source>
        <strain evidence="3">CBS 232.78</strain>
    </source>
</reference>
<dbReference type="PANTHER" id="PTHR38694">
    <property type="entry name" value="CONSERVED EXPRESSED PROTEIN"/>
    <property type="match status" value="1"/>
</dbReference>
<gene>
    <name evidence="3" type="ORF">B0H63DRAFT_473032</name>
</gene>
<feature type="region of interest" description="Disordered" evidence="1">
    <location>
        <begin position="362"/>
        <end position="385"/>
    </location>
</feature>
<proteinExistence type="predicted"/>
<feature type="compositionally biased region" description="Basic and acidic residues" evidence="1">
    <location>
        <begin position="363"/>
        <end position="377"/>
    </location>
</feature>
<feature type="region of interest" description="Disordered" evidence="1">
    <location>
        <begin position="317"/>
        <end position="339"/>
    </location>
</feature>
<feature type="region of interest" description="Disordered" evidence="1">
    <location>
        <begin position="410"/>
        <end position="435"/>
    </location>
</feature>
<evidence type="ECO:0000256" key="1">
    <source>
        <dbReference type="SAM" id="MobiDB-lite"/>
    </source>
</evidence>
<organism evidence="3 4">
    <name type="scientific">Podospora didyma</name>
    <dbReference type="NCBI Taxonomy" id="330526"/>
    <lineage>
        <taxon>Eukaryota</taxon>
        <taxon>Fungi</taxon>
        <taxon>Dikarya</taxon>
        <taxon>Ascomycota</taxon>
        <taxon>Pezizomycotina</taxon>
        <taxon>Sordariomycetes</taxon>
        <taxon>Sordariomycetidae</taxon>
        <taxon>Sordariales</taxon>
        <taxon>Podosporaceae</taxon>
        <taxon>Podospora</taxon>
    </lineage>
</organism>
<reference evidence="3" key="1">
    <citation type="journal article" date="2023" name="Mol. Phylogenet. Evol.">
        <title>Genome-scale phylogeny and comparative genomics of the fungal order Sordariales.</title>
        <authorList>
            <person name="Hensen N."/>
            <person name="Bonometti L."/>
            <person name="Westerberg I."/>
            <person name="Brannstrom I.O."/>
            <person name="Guillou S."/>
            <person name="Cros-Aarteil S."/>
            <person name="Calhoun S."/>
            <person name="Haridas S."/>
            <person name="Kuo A."/>
            <person name="Mondo S."/>
            <person name="Pangilinan J."/>
            <person name="Riley R."/>
            <person name="LaButti K."/>
            <person name="Andreopoulos B."/>
            <person name="Lipzen A."/>
            <person name="Chen C."/>
            <person name="Yan M."/>
            <person name="Daum C."/>
            <person name="Ng V."/>
            <person name="Clum A."/>
            <person name="Steindorff A."/>
            <person name="Ohm R.A."/>
            <person name="Martin F."/>
            <person name="Silar P."/>
            <person name="Natvig D.O."/>
            <person name="Lalanne C."/>
            <person name="Gautier V."/>
            <person name="Ament-Velasquez S.L."/>
            <person name="Kruys A."/>
            <person name="Hutchinson M.I."/>
            <person name="Powell A.J."/>
            <person name="Barry K."/>
            <person name="Miller A.N."/>
            <person name="Grigoriev I.V."/>
            <person name="Debuchy R."/>
            <person name="Gladieux P."/>
            <person name="Hiltunen Thoren M."/>
            <person name="Johannesson H."/>
        </authorList>
    </citation>
    <scope>NUCLEOTIDE SEQUENCE</scope>
    <source>
        <strain evidence="3">CBS 232.78</strain>
    </source>
</reference>
<dbReference type="Pfam" id="PF11696">
    <property type="entry name" value="DUF3292"/>
    <property type="match status" value="1"/>
</dbReference>
<dbReference type="InterPro" id="IPR021709">
    <property type="entry name" value="DUF3292"/>
</dbReference>
<evidence type="ECO:0000313" key="3">
    <source>
        <dbReference type="EMBL" id="KAK3385500.1"/>
    </source>
</evidence>
<accession>A0AAE0NQ74</accession>
<keyword evidence="2" id="KW-1133">Transmembrane helix</keyword>
<dbReference type="PANTHER" id="PTHR38694:SF1">
    <property type="entry name" value="PEROXIN DOMAIN-CONTAINING PROTEIN"/>
    <property type="match status" value="1"/>
</dbReference>
<keyword evidence="2" id="KW-0812">Transmembrane</keyword>
<evidence type="ECO:0000256" key="2">
    <source>
        <dbReference type="SAM" id="Phobius"/>
    </source>
</evidence>